<comment type="caution">
    <text evidence="1">The sequence shown here is derived from an EMBL/GenBank/DDBJ whole genome shotgun (WGS) entry which is preliminary data.</text>
</comment>
<organism evidence="1 2">
    <name type="scientific">Cocos nucifera</name>
    <name type="common">Coconut palm</name>
    <dbReference type="NCBI Taxonomy" id="13894"/>
    <lineage>
        <taxon>Eukaryota</taxon>
        <taxon>Viridiplantae</taxon>
        <taxon>Streptophyta</taxon>
        <taxon>Embryophyta</taxon>
        <taxon>Tracheophyta</taxon>
        <taxon>Spermatophyta</taxon>
        <taxon>Magnoliopsida</taxon>
        <taxon>Liliopsida</taxon>
        <taxon>Arecaceae</taxon>
        <taxon>Arecoideae</taxon>
        <taxon>Cocoseae</taxon>
        <taxon>Attaleinae</taxon>
        <taxon>Cocos</taxon>
    </lineage>
</organism>
<dbReference type="Pfam" id="PF14299">
    <property type="entry name" value="PP2"/>
    <property type="match status" value="1"/>
</dbReference>
<evidence type="ECO:0000313" key="1">
    <source>
        <dbReference type="EMBL" id="KAG1347641.1"/>
    </source>
</evidence>
<sequence>MIYARELNITWGHDSRYWRWLRLEKDLKVDVAELLKVCWLEVHGSLPMRYLKCGHTYDVMFVIMMKDAAGFEPKATFKLELPDQVNQTKMSLNALPSKKWIKVKAGDFVAQSEGEIKFSMLDYEELNWKKGLIIGGVLIKHST</sequence>
<dbReference type="EMBL" id="CM017877">
    <property type="protein sequence ID" value="KAG1347641.1"/>
    <property type="molecule type" value="Genomic_DNA"/>
</dbReference>
<dbReference type="InterPro" id="IPR052147">
    <property type="entry name" value="PP2-like/Lectin"/>
</dbReference>
<dbReference type="InterPro" id="IPR025886">
    <property type="entry name" value="PP2-like"/>
</dbReference>
<dbReference type="PANTHER" id="PTHR48478:SF1">
    <property type="entry name" value="LECTIN-LIKE"/>
    <property type="match status" value="1"/>
</dbReference>
<protein>
    <submittedName>
        <fullName evidence="1">Uncharacterized protein</fullName>
    </submittedName>
</protein>
<reference evidence="1" key="2">
    <citation type="submission" date="2019-07" db="EMBL/GenBank/DDBJ databases">
        <authorList>
            <person name="Yang Y."/>
            <person name="Bocs S."/>
            <person name="Baudouin L."/>
        </authorList>
    </citation>
    <scope>NUCLEOTIDE SEQUENCE</scope>
    <source>
        <tissue evidence="1">Spear leaf of Hainan Tall coconut</tissue>
    </source>
</reference>
<gene>
    <name evidence="1" type="ORF">COCNU_06G014700</name>
</gene>
<proteinExistence type="predicted"/>
<accession>A0A8K0IDN9</accession>
<evidence type="ECO:0000313" key="2">
    <source>
        <dbReference type="Proteomes" id="UP000797356"/>
    </source>
</evidence>
<keyword evidence="2" id="KW-1185">Reference proteome</keyword>
<name>A0A8K0IDN9_COCNU</name>
<dbReference type="PANTHER" id="PTHR48478">
    <property type="entry name" value="LECTIN-LIKE"/>
    <property type="match status" value="1"/>
</dbReference>
<dbReference type="GO" id="GO:0030246">
    <property type="term" value="F:carbohydrate binding"/>
    <property type="evidence" value="ECO:0007669"/>
    <property type="project" value="InterPro"/>
</dbReference>
<dbReference type="Proteomes" id="UP000797356">
    <property type="component" value="Chromosome 6"/>
</dbReference>
<dbReference type="AlphaFoldDB" id="A0A8K0IDN9"/>
<reference evidence="1" key="1">
    <citation type="journal article" date="2017" name="Gigascience">
        <title>The genome draft of coconut (Cocos nucifera).</title>
        <authorList>
            <person name="Xiao Y."/>
            <person name="Xu P."/>
            <person name="Fan H."/>
            <person name="Baudouin L."/>
            <person name="Xia W."/>
            <person name="Bocs S."/>
            <person name="Xu J."/>
            <person name="Li Q."/>
            <person name="Guo A."/>
            <person name="Zhou L."/>
            <person name="Li J."/>
            <person name="Wu Y."/>
            <person name="Ma Z."/>
            <person name="Armero A."/>
            <person name="Issali A.E."/>
            <person name="Liu N."/>
            <person name="Peng M."/>
            <person name="Yang Y."/>
        </authorList>
    </citation>
    <scope>NUCLEOTIDE SEQUENCE</scope>
    <source>
        <tissue evidence="1">Spear leaf of Hainan Tall coconut</tissue>
    </source>
</reference>
<dbReference type="OrthoDB" id="533833at2759"/>